<protein>
    <recommendedName>
        <fullName evidence="1">Neprosin PEP catalytic domain-containing protein</fullName>
    </recommendedName>
</protein>
<gene>
    <name evidence="2" type="ORF">LTRI10_LOCUS9939</name>
</gene>
<dbReference type="AlphaFoldDB" id="A0AAV2D312"/>
<organism evidence="2 3">
    <name type="scientific">Linum trigynum</name>
    <dbReference type="NCBI Taxonomy" id="586398"/>
    <lineage>
        <taxon>Eukaryota</taxon>
        <taxon>Viridiplantae</taxon>
        <taxon>Streptophyta</taxon>
        <taxon>Embryophyta</taxon>
        <taxon>Tracheophyta</taxon>
        <taxon>Spermatophyta</taxon>
        <taxon>Magnoliopsida</taxon>
        <taxon>eudicotyledons</taxon>
        <taxon>Gunneridae</taxon>
        <taxon>Pentapetalae</taxon>
        <taxon>rosids</taxon>
        <taxon>fabids</taxon>
        <taxon>Malpighiales</taxon>
        <taxon>Linaceae</taxon>
        <taxon>Linum</taxon>
    </lineage>
</organism>
<accession>A0AAV2D312</accession>
<dbReference type="Pfam" id="PF14365">
    <property type="entry name" value="Neprosin_AP"/>
    <property type="match status" value="1"/>
</dbReference>
<dbReference type="Pfam" id="PF03080">
    <property type="entry name" value="Neprosin"/>
    <property type="match status" value="1"/>
</dbReference>
<evidence type="ECO:0000313" key="2">
    <source>
        <dbReference type="EMBL" id="CAL1363476.1"/>
    </source>
</evidence>
<evidence type="ECO:0000259" key="1">
    <source>
        <dbReference type="PROSITE" id="PS52045"/>
    </source>
</evidence>
<evidence type="ECO:0000313" key="3">
    <source>
        <dbReference type="Proteomes" id="UP001497516"/>
    </source>
</evidence>
<dbReference type="PROSITE" id="PS52045">
    <property type="entry name" value="NEPROSIN_PEP_CD"/>
    <property type="match status" value="1"/>
</dbReference>
<dbReference type="Proteomes" id="UP001497516">
    <property type="component" value="Chromosome 10"/>
</dbReference>
<reference evidence="2 3" key="1">
    <citation type="submission" date="2024-04" db="EMBL/GenBank/DDBJ databases">
        <authorList>
            <person name="Fracassetti M."/>
        </authorList>
    </citation>
    <scope>NUCLEOTIDE SEQUENCE [LARGE SCALE GENOMIC DNA]</scope>
</reference>
<sequence>MAARTKVSIILFLWSFAALGRYYVISGYELSDQELERQLELLNKPAVTTIQTKYDEEYDCVDFYQQPAFDHPLLKEHKYEYKMSSYNHQLNRRTYDDASYINPFDIWKNGKGCPTNTVPIKRITKEDLIRANSANELAYTNSINNLNPGVEVAVLRTTKNKKYYGGGMIGAIYHPAVQSSQYSSSRFKCENYPDSIAVGWTVNPSLYPDNEPHLFIYTITKDSHCYNTYCPGFLIMSPAIPLDLLLKPYSRPGIKMVELKFHIRKDAINGDWFLQLGPNNFTVGSWPQRIFTSLADSADYVEWGGEVYSPPNMTPPQMGAGYKPMQKLRFDCYGRLVNLIDELHEDDYNPPSCKTYQSSKRYQIIDEGDVGSGLIRLILFGGS</sequence>
<dbReference type="InterPro" id="IPR053168">
    <property type="entry name" value="Glutamic_endopeptidase"/>
</dbReference>
<dbReference type="PANTHER" id="PTHR31589">
    <property type="entry name" value="PROTEIN, PUTATIVE (DUF239)-RELATED-RELATED"/>
    <property type="match status" value="1"/>
</dbReference>
<keyword evidence="3" id="KW-1185">Reference proteome</keyword>
<feature type="domain" description="Neprosin PEP catalytic" evidence="1">
    <location>
        <begin position="145"/>
        <end position="383"/>
    </location>
</feature>
<proteinExistence type="predicted"/>
<dbReference type="EMBL" id="OZ034814">
    <property type="protein sequence ID" value="CAL1363476.1"/>
    <property type="molecule type" value="Genomic_DNA"/>
</dbReference>
<dbReference type="InterPro" id="IPR025521">
    <property type="entry name" value="Neprosin_propep"/>
</dbReference>
<name>A0AAV2D312_9ROSI</name>
<dbReference type="PANTHER" id="PTHR31589:SF223">
    <property type="entry name" value="PROTEIN, PUTATIVE (DUF239)-RELATED"/>
    <property type="match status" value="1"/>
</dbReference>
<dbReference type="InterPro" id="IPR004314">
    <property type="entry name" value="Neprosin"/>
</dbReference>